<comment type="subunit">
    <text evidence="5">The 26S proteasome consists of a 20S proteasome core and two 19S regulatory subunits.</text>
</comment>
<dbReference type="AlphaFoldDB" id="B3S7Z4"/>
<keyword evidence="1 5" id="KW-0963">Cytoplasm</keyword>
<keyword evidence="2 4" id="KW-0647">Proteasome</keyword>
<dbReference type="Pfam" id="PF10584">
    <property type="entry name" value="Proteasome_A_N"/>
    <property type="match status" value="1"/>
</dbReference>
<evidence type="ECO:0000256" key="2">
    <source>
        <dbReference type="ARBA" id="ARBA00022942"/>
    </source>
</evidence>
<gene>
    <name evidence="8" type="ORF">TRIADDRAFT_50866</name>
</gene>
<dbReference type="GO" id="GO:0019773">
    <property type="term" value="C:proteasome core complex, alpha-subunit complex"/>
    <property type="evidence" value="ECO:0000318"/>
    <property type="project" value="GO_Central"/>
</dbReference>
<dbReference type="Gene3D" id="3.60.20.10">
    <property type="entry name" value="Glutamine Phosphoribosylpyrophosphate, subunit 1, domain 1"/>
    <property type="match status" value="1"/>
</dbReference>
<dbReference type="OrthoDB" id="431557at2759"/>
<name>B3S7Z4_TRIAD</name>
<dbReference type="InterPro" id="IPR023332">
    <property type="entry name" value="Proteasome_alpha-type"/>
</dbReference>
<dbReference type="InterPro" id="IPR000426">
    <property type="entry name" value="Proteasome_asu_N"/>
</dbReference>
<dbReference type="eggNOG" id="KOG0178">
    <property type="taxonomic scope" value="Eukaryota"/>
</dbReference>
<feature type="domain" description="Proteasome alpha-type subunits" evidence="7">
    <location>
        <begin position="5"/>
        <end position="27"/>
    </location>
</feature>
<dbReference type="STRING" id="10228.B3S7Z4"/>
<dbReference type="KEGG" id="tad:TRIADDRAFT_50866"/>
<keyword evidence="6" id="KW-0175">Coiled coil</keyword>
<dbReference type="PhylomeDB" id="B3S7Z4"/>
<dbReference type="Pfam" id="PF00227">
    <property type="entry name" value="Proteasome"/>
    <property type="match status" value="1"/>
</dbReference>
<proteinExistence type="inferred from homology"/>
<dbReference type="InterPro" id="IPR001353">
    <property type="entry name" value="Proteasome_sua/b"/>
</dbReference>
<evidence type="ECO:0000256" key="4">
    <source>
        <dbReference type="PROSITE-ProRule" id="PRU00808"/>
    </source>
</evidence>
<dbReference type="FunFam" id="3.60.20.10:FF:000022">
    <property type="entry name" value="Proteasome subunit alpha type"/>
    <property type="match status" value="1"/>
</dbReference>
<dbReference type="OMA" id="YVLNDNM"/>
<dbReference type="FunCoup" id="B3S7Z4">
    <property type="interactions" value="2149"/>
</dbReference>
<dbReference type="InterPro" id="IPR016050">
    <property type="entry name" value="Proteasome_bsu_CS"/>
</dbReference>
<evidence type="ECO:0000256" key="1">
    <source>
        <dbReference type="ARBA" id="ARBA00022490"/>
    </source>
</evidence>
<dbReference type="GO" id="GO:0005634">
    <property type="term" value="C:nucleus"/>
    <property type="evidence" value="ECO:0000318"/>
    <property type="project" value="GO_Central"/>
</dbReference>
<evidence type="ECO:0000313" key="9">
    <source>
        <dbReference type="Proteomes" id="UP000009022"/>
    </source>
</evidence>
<evidence type="ECO:0000259" key="7">
    <source>
        <dbReference type="PROSITE" id="PS00388"/>
    </source>
</evidence>
<dbReference type="InterPro" id="IPR050115">
    <property type="entry name" value="Proteasome_alpha"/>
</dbReference>
<evidence type="ECO:0000256" key="6">
    <source>
        <dbReference type="SAM" id="Coils"/>
    </source>
</evidence>
<keyword evidence="9" id="KW-1185">Reference proteome</keyword>
<evidence type="ECO:0000256" key="3">
    <source>
        <dbReference type="ARBA" id="ARBA00023242"/>
    </source>
</evidence>
<dbReference type="Proteomes" id="UP000009022">
    <property type="component" value="Unassembled WGS sequence"/>
</dbReference>
<dbReference type="CTD" id="6757643"/>
<evidence type="ECO:0000256" key="5">
    <source>
        <dbReference type="RuleBase" id="RU000551"/>
    </source>
</evidence>
<dbReference type="PANTHER" id="PTHR11599">
    <property type="entry name" value="PROTEASOME SUBUNIT ALPHA/BETA"/>
    <property type="match status" value="1"/>
</dbReference>
<comment type="similarity">
    <text evidence="4 5">Belongs to the peptidase T1A family.</text>
</comment>
<protein>
    <recommendedName>
        <fullName evidence="5">Proteasome subunit alpha type</fullName>
    </recommendedName>
</protein>
<dbReference type="SUPFAM" id="SSF56235">
    <property type="entry name" value="N-terminal nucleophile aminohydrolases (Ntn hydrolases)"/>
    <property type="match status" value="1"/>
</dbReference>
<dbReference type="GO" id="GO:0043161">
    <property type="term" value="P:proteasome-mediated ubiquitin-dependent protein catabolic process"/>
    <property type="evidence" value="ECO:0000318"/>
    <property type="project" value="GO_Central"/>
</dbReference>
<dbReference type="GO" id="GO:0005829">
    <property type="term" value="C:cytosol"/>
    <property type="evidence" value="ECO:0000318"/>
    <property type="project" value="GO_Central"/>
</dbReference>
<dbReference type="InParanoid" id="B3S7Z4"/>
<dbReference type="EMBL" id="DS985255">
    <property type="protein sequence ID" value="EDV21101.1"/>
    <property type="molecule type" value="Genomic_DNA"/>
</dbReference>
<dbReference type="PROSITE" id="PS51475">
    <property type="entry name" value="PROTEASOME_ALPHA_2"/>
    <property type="match status" value="1"/>
</dbReference>
<dbReference type="HOGENOM" id="CLU_035750_4_3_1"/>
<comment type="subcellular location">
    <subcellularLocation>
        <location evidence="5">Cytoplasm</location>
    </subcellularLocation>
    <subcellularLocation>
        <location evidence="5">Nucleus</location>
    </subcellularLocation>
</comment>
<keyword evidence="3 5" id="KW-0539">Nucleus</keyword>
<dbReference type="InterPro" id="IPR029055">
    <property type="entry name" value="Ntn_hydrolases_N"/>
</dbReference>
<dbReference type="SMART" id="SM00948">
    <property type="entry name" value="Proteasome_A_N"/>
    <property type="match status" value="1"/>
</dbReference>
<sequence>MSRRYDTKTTTFSPEGRLYQVEYAMEAIGLAGTCFGILAEDGIVLGAERKITNKLLDEIPFSDKIYKINENMACSVAGITSDANVLINELRLIAQRYLLNYQEPIPCEQLVSHLCDIKQAYTQFGGKRPFGVSLLYIGWDRHYGFQLYHSDPSGNYGGWKANCIGNNNSAAMAILKQEYKEDIKIDDALSLSMKVLHKTLDVSKLSPEKVEMATLTRKNGKTVIRVLSNEELNKLIEDYETKLKAAEEAKEKEKSKKPSS</sequence>
<accession>B3S7Z4</accession>
<dbReference type="RefSeq" id="XP_002116431.1">
    <property type="nucleotide sequence ID" value="XM_002116395.1"/>
</dbReference>
<dbReference type="GeneID" id="6757643"/>
<reference evidence="8 9" key="1">
    <citation type="journal article" date="2008" name="Nature">
        <title>The Trichoplax genome and the nature of placozoans.</title>
        <authorList>
            <person name="Srivastava M."/>
            <person name="Begovic E."/>
            <person name="Chapman J."/>
            <person name="Putnam N.H."/>
            <person name="Hellsten U."/>
            <person name="Kawashima T."/>
            <person name="Kuo A."/>
            <person name="Mitros T."/>
            <person name="Salamov A."/>
            <person name="Carpenter M.L."/>
            <person name="Signorovitch A.Y."/>
            <person name="Moreno M.A."/>
            <person name="Kamm K."/>
            <person name="Grimwood J."/>
            <person name="Schmutz J."/>
            <person name="Shapiro H."/>
            <person name="Grigoriev I.V."/>
            <person name="Buss L.W."/>
            <person name="Schierwater B."/>
            <person name="Dellaporta S.L."/>
            <person name="Rokhsar D.S."/>
        </authorList>
    </citation>
    <scope>NUCLEOTIDE SEQUENCE [LARGE SCALE GENOMIC DNA]</scope>
    <source>
        <strain evidence="8 9">Grell-BS-1999</strain>
    </source>
</reference>
<dbReference type="NCBIfam" id="NF003075">
    <property type="entry name" value="PRK03996.1"/>
    <property type="match status" value="1"/>
</dbReference>
<dbReference type="PROSITE" id="PS00854">
    <property type="entry name" value="PROTEASOME_BETA_1"/>
    <property type="match status" value="1"/>
</dbReference>
<dbReference type="CDD" id="cd03752">
    <property type="entry name" value="proteasome_alpha_type_4"/>
    <property type="match status" value="1"/>
</dbReference>
<feature type="coiled-coil region" evidence="6">
    <location>
        <begin position="229"/>
        <end position="256"/>
    </location>
</feature>
<organism evidence="8 9">
    <name type="scientific">Trichoplax adhaerens</name>
    <name type="common">Trichoplax reptans</name>
    <dbReference type="NCBI Taxonomy" id="10228"/>
    <lineage>
        <taxon>Eukaryota</taxon>
        <taxon>Metazoa</taxon>
        <taxon>Placozoa</taxon>
        <taxon>Uniplacotomia</taxon>
        <taxon>Trichoplacea</taxon>
        <taxon>Trichoplacidae</taxon>
        <taxon>Trichoplax</taxon>
    </lineage>
</organism>
<dbReference type="PROSITE" id="PS00388">
    <property type="entry name" value="PROTEASOME_ALPHA_1"/>
    <property type="match status" value="1"/>
</dbReference>
<evidence type="ECO:0000313" key="8">
    <source>
        <dbReference type="EMBL" id="EDV21101.1"/>
    </source>
</evidence>